<feature type="transmembrane region" description="Helical" evidence="5">
    <location>
        <begin position="206"/>
        <end position="222"/>
    </location>
</feature>
<name>A0A6P0UE79_9FLAO</name>
<evidence type="ECO:0000313" key="7">
    <source>
        <dbReference type="EMBL" id="NER11525.1"/>
    </source>
</evidence>
<evidence type="ECO:0000256" key="2">
    <source>
        <dbReference type="ARBA" id="ARBA00022692"/>
    </source>
</evidence>
<comment type="subcellular location">
    <subcellularLocation>
        <location evidence="1">Membrane</location>
        <topology evidence="1">Multi-pass membrane protein</topology>
    </subcellularLocation>
</comment>
<evidence type="ECO:0000256" key="3">
    <source>
        <dbReference type="ARBA" id="ARBA00022989"/>
    </source>
</evidence>
<comment type="caution">
    <text evidence="7">The sequence shown here is derived from an EMBL/GenBank/DDBJ whole genome shotgun (WGS) entry which is preliminary data.</text>
</comment>
<keyword evidence="8" id="KW-1185">Reference proteome</keyword>
<dbReference type="GO" id="GO:0016020">
    <property type="term" value="C:membrane"/>
    <property type="evidence" value="ECO:0007669"/>
    <property type="project" value="UniProtKB-SubCell"/>
</dbReference>
<dbReference type="RefSeq" id="WP_163693981.1">
    <property type="nucleotide sequence ID" value="NZ_FXTW01000003.1"/>
</dbReference>
<evidence type="ECO:0000256" key="5">
    <source>
        <dbReference type="SAM" id="Phobius"/>
    </source>
</evidence>
<feature type="transmembrane region" description="Helical" evidence="5">
    <location>
        <begin position="369"/>
        <end position="389"/>
    </location>
</feature>
<dbReference type="EMBL" id="JAABOP010000005">
    <property type="protein sequence ID" value="NER11525.1"/>
    <property type="molecule type" value="Genomic_DNA"/>
</dbReference>
<accession>A0A6P0UE79</accession>
<evidence type="ECO:0000313" key="8">
    <source>
        <dbReference type="Proteomes" id="UP000468443"/>
    </source>
</evidence>
<feature type="transmembrane region" description="Helical" evidence="5">
    <location>
        <begin position="54"/>
        <end position="72"/>
    </location>
</feature>
<dbReference type="PANTHER" id="PTHR37422">
    <property type="entry name" value="TEICHURONIC ACID BIOSYNTHESIS PROTEIN TUAE"/>
    <property type="match status" value="1"/>
</dbReference>
<dbReference type="InterPro" id="IPR007016">
    <property type="entry name" value="O-antigen_ligase-rel_domated"/>
</dbReference>
<feature type="transmembrane region" description="Helical" evidence="5">
    <location>
        <begin position="107"/>
        <end position="132"/>
    </location>
</feature>
<dbReference type="InterPro" id="IPR051533">
    <property type="entry name" value="WaaL-like"/>
</dbReference>
<feature type="transmembrane region" description="Helical" evidence="5">
    <location>
        <begin position="152"/>
        <end position="173"/>
    </location>
</feature>
<gene>
    <name evidence="7" type="ORF">GWK09_13415</name>
</gene>
<keyword evidence="4 5" id="KW-0472">Membrane</keyword>
<dbReference type="PANTHER" id="PTHR37422:SF13">
    <property type="entry name" value="LIPOPOLYSACCHARIDE BIOSYNTHESIS PROTEIN PA4999-RELATED"/>
    <property type="match status" value="1"/>
</dbReference>
<dbReference type="Pfam" id="PF04932">
    <property type="entry name" value="Wzy_C"/>
    <property type="match status" value="1"/>
</dbReference>
<feature type="transmembrane region" description="Helical" evidence="5">
    <location>
        <begin position="345"/>
        <end position="363"/>
    </location>
</feature>
<feature type="transmembrane region" description="Helical" evidence="5">
    <location>
        <begin position="78"/>
        <end position="95"/>
    </location>
</feature>
<feature type="transmembrane region" description="Helical" evidence="5">
    <location>
        <begin position="180"/>
        <end position="200"/>
    </location>
</feature>
<feature type="transmembrane region" description="Helical" evidence="5">
    <location>
        <begin position="229"/>
        <end position="249"/>
    </location>
</feature>
<evidence type="ECO:0000256" key="1">
    <source>
        <dbReference type="ARBA" id="ARBA00004141"/>
    </source>
</evidence>
<feature type="domain" description="O-antigen ligase-related" evidence="6">
    <location>
        <begin position="189"/>
        <end position="320"/>
    </location>
</feature>
<sequence length="395" mass="45301">MRDFYLFVKNFGFVNFLFVALTFTNFLGYGYLYGYLAVALILFKKNALQRDLDVLFLVLFIFSIVYSLFYFMDPWKGLQFFLIYMLSPAAFYLWGKQVPIALNRNEKILPVLMLLGVIYSLPAMISVLQNIAVGGFAQHERSIAMFWGGQKIGATGMAQFFMFNMCIPAIFLSLRKKFNLLLTILFLVSFVLSLACVLRLGSRTLLGIMLMSVVFALLLLIPKLTFKQTLVRFGILAVFIIAIIQNVSFDFDSEIFTTFASRMEDGGVEDLASGGGRVDLWDKSITYMKSHPFGWPLDRFGYSHNLWLDTFRVGGFISFFILLIFTFQILYLLRKMYLLKKVSLSLRLLFALYSLSFLSIFMVEPGIDGNFSLFIFFCLFCGTMQSIYMSDFSNP</sequence>
<proteinExistence type="predicted"/>
<organism evidence="7 8">
    <name type="scientific">Muriicola jejuensis</name>
    <dbReference type="NCBI Taxonomy" id="504488"/>
    <lineage>
        <taxon>Bacteria</taxon>
        <taxon>Pseudomonadati</taxon>
        <taxon>Bacteroidota</taxon>
        <taxon>Flavobacteriia</taxon>
        <taxon>Flavobacteriales</taxon>
        <taxon>Flavobacteriaceae</taxon>
        <taxon>Muriicola</taxon>
    </lineage>
</organism>
<feature type="transmembrane region" description="Helical" evidence="5">
    <location>
        <begin position="12"/>
        <end position="42"/>
    </location>
</feature>
<keyword evidence="2 5" id="KW-0812">Transmembrane</keyword>
<feature type="transmembrane region" description="Helical" evidence="5">
    <location>
        <begin position="313"/>
        <end position="333"/>
    </location>
</feature>
<dbReference type="AlphaFoldDB" id="A0A6P0UE79"/>
<evidence type="ECO:0000259" key="6">
    <source>
        <dbReference type="Pfam" id="PF04932"/>
    </source>
</evidence>
<protein>
    <recommendedName>
        <fullName evidence="6">O-antigen ligase-related domain-containing protein</fullName>
    </recommendedName>
</protein>
<reference evidence="7 8" key="1">
    <citation type="submission" date="2020-01" db="EMBL/GenBank/DDBJ databases">
        <title>Muriicola jejuensis KCTC 22299.</title>
        <authorList>
            <person name="Wang G."/>
        </authorList>
    </citation>
    <scope>NUCLEOTIDE SEQUENCE [LARGE SCALE GENOMIC DNA]</scope>
    <source>
        <strain evidence="7 8">KCTC 22299</strain>
    </source>
</reference>
<dbReference type="Proteomes" id="UP000468443">
    <property type="component" value="Unassembled WGS sequence"/>
</dbReference>
<evidence type="ECO:0000256" key="4">
    <source>
        <dbReference type="ARBA" id="ARBA00023136"/>
    </source>
</evidence>
<keyword evidence="3 5" id="KW-1133">Transmembrane helix</keyword>